<keyword evidence="2" id="KW-1185">Reference proteome</keyword>
<comment type="caution">
    <text evidence="1">The sequence shown here is derived from an EMBL/GenBank/DDBJ whole genome shotgun (WGS) entry which is preliminary data.</text>
</comment>
<dbReference type="EMBL" id="JAYMYR010000004">
    <property type="protein sequence ID" value="KAK7366920.1"/>
    <property type="molecule type" value="Genomic_DNA"/>
</dbReference>
<name>A0AAN9R914_PHACN</name>
<evidence type="ECO:0000313" key="1">
    <source>
        <dbReference type="EMBL" id="KAK7366920.1"/>
    </source>
</evidence>
<accession>A0AAN9R914</accession>
<reference evidence="1 2" key="1">
    <citation type="submission" date="2024-01" db="EMBL/GenBank/DDBJ databases">
        <title>The genomes of 5 underutilized Papilionoideae crops provide insights into root nodulation and disease resistanc.</title>
        <authorList>
            <person name="Jiang F."/>
        </authorList>
    </citation>
    <scope>NUCLEOTIDE SEQUENCE [LARGE SCALE GENOMIC DNA]</scope>
    <source>
        <strain evidence="1">JINMINGXINNONG_FW02</strain>
        <tissue evidence="1">Leaves</tissue>
    </source>
</reference>
<gene>
    <name evidence="1" type="ORF">VNO80_08923</name>
</gene>
<evidence type="ECO:0000313" key="2">
    <source>
        <dbReference type="Proteomes" id="UP001374584"/>
    </source>
</evidence>
<dbReference type="AlphaFoldDB" id="A0AAN9R914"/>
<organism evidence="1 2">
    <name type="scientific">Phaseolus coccineus</name>
    <name type="common">Scarlet runner bean</name>
    <name type="synonym">Phaseolus multiflorus</name>
    <dbReference type="NCBI Taxonomy" id="3886"/>
    <lineage>
        <taxon>Eukaryota</taxon>
        <taxon>Viridiplantae</taxon>
        <taxon>Streptophyta</taxon>
        <taxon>Embryophyta</taxon>
        <taxon>Tracheophyta</taxon>
        <taxon>Spermatophyta</taxon>
        <taxon>Magnoliopsida</taxon>
        <taxon>eudicotyledons</taxon>
        <taxon>Gunneridae</taxon>
        <taxon>Pentapetalae</taxon>
        <taxon>rosids</taxon>
        <taxon>fabids</taxon>
        <taxon>Fabales</taxon>
        <taxon>Fabaceae</taxon>
        <taxon>Papilionoideae</taxon>
        <taxon>50 kb inversion clade</taxon>
        <taxon>NPAAA clade</taxon>
        <taxon>indigoferoid/millettioid clade</taxon>
        <taxon>Phaseoleae</taxon>
        <taxon>Phaseolus</taxon>
    </lineage>
</organism>
<proteinExistence type="predicted"/>
<dbReference type="Proteomes" id="UP001374584">
    <property type="component" value="Unassembled WGS sequence"/>
</dbReference>
<protein>
    <submittedName>
        <fullName evidence="1">Uncharacterized protein</fullName>
    </submittedName>
</protein>
<sequence length="74" mass="8542">MEMTLAQAMIIGTSGSRRVEAFWRTSWWAFASMVPNKYFQYAKLCFASRIMTVPCQTSTSKIKKVMVHDYAHDV</sequence>